<comment type="caution">
    <text evidence="1">The sequence shown here is derived from an EMBL/GenBank/DDBJ whole genome shotgun (WGS) entry which is preliminary data.</text>
</comment>
<name>A0A921ZK14_MANSE</name>
<dbReference type="EMBL" id="JH668598">
    <property type="protein sequence ID" value="KAG6458858.1"/>
    <property type="molecule type" value="Genomic_DNA"/>
</dbReference>
<dbReference type="AlphaFoldDB" id="A0A921ZK14"/>
<gene>
    <name evidence="1" type="ORF">O3G_MSEX011081</name>
</gene>
<reference evidence="1" key="2">
    <citation type="submission" date="2020-12" db="EMBL/GenBank/DDBJ databases">
        <authorList>
            <person name="Kanost M."/>
        </authorList>
    </citation>
    <scope>NUCLEOTIDE SEQUENCE</scope>
</reference>
<reference evidence="1" key="1">
    <citation type="journal article" date="2016" name="Insect Biochem. Mol. Biol.">
        <title>Multifaceted biological insights from a draft genome sequence of the tobacco hornworm moth, Manduca sexta.</title>
        <authorList>
            <person name="Kanost M.R."/>
            <person name="Arrese E.L."/>
            <person name="Cao X."/>
            <person name="Chen Y.R."/>
            <person name="Chellapilla S."/>
            <person name="Goldsmith M.R."/>
            <person name="Grosse-Wilde E."/>
            <person name="Heckel D.G."/>
            <person name="Herndon N."/>
            <person name="Jiang H."/>
            <person name="Papanicolaou A."/>
            <person name="Qu J."/>
            <person name="Soulages J.L."/>
            <person name="Vogel H."/>
            <person name="Walters J."/>
            <person name="Waterhouse R.M."/>
            <person name="Ahn S.J."/>
            <person name="Almeida F.C."/>
            <person name="An C."/>
            <person name="Aqrawi P."/>
            <person name="Bretschneider A."/>
            <person name="Bryant W.B."/>
            <person name="Bucks S."/>
            <person name="Chao H."/>
            <person name="Chevignon G."/>
            <person name="Christen J.M."/>
            <person name="Clarke D.F."/>
            <person name="Dittmer N.T."/>
            <person name="Ferguson L.C.F."/>
            <person name="Garavelou S."/>
            <person name="Gordon K.H.J."/>
            <person name="Gunaratna R.T."/>
            <person name="Han Y."/>
            <person name="Hauser F."/>
            <person name="He Y."/>
            <person name="Heidel-Fischer H."/>
            <person name="Hirsh A."/>
            <person name="Hu Y."/>
            <person name="Jiang H."/>
            <person name="Kalra D."/>
            <person name="Klinner C."/>
            <person name="Konig C."/>
            <person name="Kovar C."/>
            <person name="Kroll A.R."/>
            <person name="Kuwar S.S."/>
            <person name="Lee S.L."/>
            <person name="Lehman R."/>
            <person name="Li K."/>
            <person name="Li Z."/>
            <person name="Liang H."/>
            <person name="Lovelace S."/>
            <person name="Lu Z."/>
            <person name="Mansfield J.H."/>
            <person name="McCulloch K.J."/>
            <person name="Mathew T."/>
            <person name="Morton B."/>
            <person name="Muzny D.M."/>
            <person name="Neunemann D."/>
            <person name="Ongeri F."/>
            <person name="Pauchet Y."/>
            <person name="Pu L.L."/>
            <person name="Pyrousis I."/>
            <person name="Rao X.J."/>
            <person name="Redding A."/>
            <person name="Roesel C."/>
            <person name="Sanchez-Gracia A."/>
            <person name="Schaack S."/>
            <person name="Shukla A."/>
            <person name="Tetreau G."/>
            <person name="Wang Y."/>
            <person name="Xiong G.H."/>
            <person name="Traut W."/>
            <person name="Walsh T.K."/>
            <person name="Worley K.C."/>
            <person name="Wu D."/>
            <person name="Wu W."/>
            <person name="Wu Y.Q."/>
            <person name="Zhang X."/>
            <person name="Zou Z."/>
            <person name="Zucker H."/>
            <person name="Briscoe A.D."/>
            <person name="Burmester T."/>
            <person name="Clem R.J."/>
            <person name="Feyereisen R."/>
            <person name="Grimmelikhuijzen C.J.P."/>
            <person name="Hamodrakas S.J."/>
            <person name="Hansson B.S."/>
            <person name="Huguet E."/>
            <person name="Jermiin L.S."/>
            <person name="Lan Q."/>
            <person name="Lehman H.K."/>
            <person name="Lorenzen M."/>
            <person name="Merzendorfer H."/>
            <person name="Michalopoulos I."/>
            <person name="Morton D.B."/>
            <person name="Muthukrishnan S."/>
            <person name="Oakeshott J.G."/>
            <person name="Palmer W."/>
            <person name="Park Y."/>
            <person name="Passarelli A.L."/>
            <person name="Rozas J."/>
            <person name="Schwartz L.M."/>
            <person name="Smith W."/>
            <person name="Southgate A."/>
            <person name="Vilcinskas A."/>
            <person name="Vogt R."/>
            <person name="Wang P."/>
            <person name="Werren J."/>
            <person name="Yu X.Q."/>
            <person name="Zhou J.J."/>
            <person name="Brown S.J."/>
            <person name="Scherer S.E."/>
            <person name="Richards S."/>
            <person name="Blissard G.W."/>
        </authorList>
    </citation>
    <scope>NUCLEOTIDE SEQUENCE</scope>
</reference>
<accession>A0A921ZK14</accession>
<evidence type="ECO:0000313" key="2">
    <source>
        <dbReference type="Proteomes" id="UP000791440"/>
    </source>
</evidence>
<evidence type="ECO:0000313" key="1">
    <source>
        <dbReference type="EMBL" id="KAG6458858.1"/>
    </source>
</evidence>
<sequence>MCNQFRKTIRSTGSIRPYQTFHNVLSNYKQIGFELDTWFCKIPSTPRNAAVGIFLQNVYKSARLHCGIMYPNPFDRKHSTIRQVLDRFFKDSSRVRRKNVLSRKDSNTSSCSTTSSNSERKFFGFGVRS</sequence>
<dbReference type="Proteomes" id="UP000791440">
    <property type="component" value="Unassembled WGS sequence"/>
</dbReference>
<organism evidence="1 2">
    <name type="scientific">Manduca sexta</name>
    <name type="common">Tobacco hawkmoth</name>
    <name type="synonym">Tobacco hornworm</name>
    <dbReference type="NCBI Taxonomy" id="7130"/>
    <lineage>
        <taxon>Eukaryota</taxon>
        <taxon>Metazoa</taxon>
        <taxon>Ecdysozoa</taxon>
        <taxon>Arthropoda</taxon>
        <taxon>Hexapoda</taxon>
        <taxon>Insecta</taxon>
        <taxon>Pterygota</taxon>
        <taxon>Neoptera</taxon>
        <taxon>Endopterygota</taxon>
        <taxon>Lepidoptera</taxon>
        <taxon>Glossata</taxon>
        <taxon>Ditrysia</taxon>
        <taxon>Bombycoidea</taxon>
        <taxon>Sphingidae</taxon>
        <taxon>Sphinginae</taxon>
        <taxon>Sphingini</taxon>
        <taxon>Manduca</taxon>
    </lineage>
</organism>
<keyword evidence="2" id="KW-1185">Reference proteome</keyword>
<protein>
    <submittedName>
        <fullName evidence="1">Uncharacterized protein</fullName>
    </submittedName>
</protein>
<proteinExistence type="predicted"/>